<organism evidence="2 3">
    <name type="scientific">Leeuwenhoekiella nanhaiensis</name>
    <dbReference type="NCBI Taxonomy" id="1655491"/>
    <lineage>
        <taxon>Bacteria</taxon>
        <taxon>Pseudomonadati</taxon>
        <taxon>Bacteroidota</taxon>
        <taxon>Flavobacteriia</taxon>
        <taxon>Flavobacteriales</taxon>
        <taxon>Flavobacteriaceae</taxon>
        <taxon>Leeuwenhoekiella</taxon>
    </lineage>
</organism>
<reference evidence="2 3" key="1">
    <citation type="submission" date="2017-08" db="EMBL/GenBank/DDBJ databases">
        <title>The whole genome shortgun sequences of strain Leeuwenhoekiella nanhaiensis G18 from the South China Sea.</title>
        <authorList>
            <person name="Liu Q."/>
        </authorList>
    </citation>
    <scope>NUCLEOTIDE SEQUENCE [LARGE SCALE GENOMIC DNA]</scope>
    <source>
        <strain evidence="2 3">G18</strain>
    </source>
</reference>
<evidence type="ECO:0000313" key="3">
    <source>
        <dbReference type="Proteomes" id="UP000229433"/>
    </source>
</evidence>
<dbReference type="AlphaFoldDB" id="A0A2G1VPH1"/>
<comment type="caution">
    <text evidence="2">The sequence shown here is derived from an EMBL/GenBank/DDBJ whole genome shotgun (WGS) entry which is preliminary data.</text>
</comment>
<gene>
    <name evidence="2" type="ORF">CJ305_14605</name>
</gene>
<evidence type="ECO:0000259" key="1">
    <source>
        <dbReference type="Pfam" id="PF13648"/>
    </source>
</evidence>
<dbReference type="Proteomes" id="UP000229433">
    <property type="component" value="Unassembled WGS sequence"/>
</dbReference>
<proteinExistence type="predicted"/>
<evidence type="ECO:0000313" key="2">
    <source>
        <dbReference type="EMBL" id="PHQ28520.1"/>
    </source>
</evidence>
<feature type="domain" description="Lipocalin-like" evidence="1">
    <location>
        <begin position="60"/>
        <end position="124"/>
    </location>
</feature>
<name>A0A2G1VPH1_9FLAO</name>
<dbReference type="InterPro" id="IPR024311">
    <property type="entry name" value="Lipocalin-like"/>
</dbReference>
<accession>A0A2G1VPH1</accession>
<keyword evidence="3" id="KW-1185">Reference proteome</keyword>
<protein>
    <recommendedName>
        <fullName evidence="1">Lipocalin-like domain-containing protein</fullName>
    </recommendedName>
</protein>
<dbReference type="Pfam" id="PF13648">
    <property type="entry name" value="Lipocalin_4"/>
    <property type="match status" value="1"/>
</dbReference>
<dbReference type="EMBL" id="NQXA01000013">
    <property type="protein sequence ID" value="PHQ28520.1"/>
    <property type="molecule type" value="Genomic_DNA"/>
</dbReference>
<sequence>MQVADKNYQVWRNFFAGEVSIYQNKLIMKTKLNLLFCLIVLIGCEDTAVEEPRDATALLISGKWKNTEAYISSGGPQYWVDVPNGETITFKNNGSFSSDRYAECATGNFTVKENVLSLNYDCSDFNPNTENEEGLITYSIEQFATYFILTPTSGPICVEGCSYKYVRVE</sequence>